<protein>
    <submittedName>
        <fullName evidence="1">Uncharacterized protein</fullName>
    </submittedName>
</protein>
<reference evidence="2" key="1">
    <citation type="submission" date="2017-01" db="EMBL/GenBank/DDBJ databases">
        <authorList>
            <person name="Varghese N."/>
            <person name="Submissions S."/>
        </authorList>
    </citation>
    <scope>NUCLEOTIDE SEQUENCE [LARGE SCALE GENOMIC DNA]</scope>
    <source>
        <strain evidence="2">DSM 23127</strain>
    </source>
</reference>
<sequence length="45" mass="5087">MMYRIGVLLLLAGVMDMACRGLVYRTLPEPAQKKMDDLLFNRGGE</sequence>
<keyword evidence="2" id="KW-1185">Reference proteome</keyword>
<name>A0A1N7KFG6_9BACI</name>
<evidence type="ECO:0000313" key="2">
    <source>
        <dbReference type="Proteomes" id="UP000187608"/>
    </source>
</evidence>
<gene>
    <name evidence="1" type="ORF">SAMN05421687_11127</name>
</gene>
<evidence type="ECO:0000313" key="1">
    <source>
        <dbReference type="EMBL" id="SIS60307.1"/>
    </source>
</evidence>
<organism evidence="1 2">
    <name type="scientific">Salimicrobium flavidum</name>
    <dbReference type="NCBI Taxonomy" id="570947"/>
    <lineage>
        <taxon>Bacteria</taxon>
        <taxon>Bacillati</taxon>
        <taxon>Bacillota</taxon>
        <taxon>Bacilli</taxon>
        <taxon>Bacillales</taxon>
        <taxon>Bacillaceae</taxon>
        <taxon>Salimicrobium</taxon>
    </lineage>
</organism>
<dbReference type="AlphaFoldDB" id="A0A1N7KFG6"/>
<accession>A0A1N7KFG6</accession>
<dbReference type="RefSeq" id="WP_159438264.1">
    <property type="nucleotide sequence ID" value="NZ_FTOC01000011.1"/>
</dbReference>
<dbReference type="Proteomes" id="UP000187608">
    <property type="component" value="Unassembled WGS sequence"/>
</dbReference>
<dbReference type="EMBL" id="FTOC01000011">
    <property type="protein sequence ID" value="SIS60307.1"/>
    <property type="molecule type" value="Genomic_DNA"/>
</dbReference>
<proteinExistence type="predicted"/>